<feature type="domain" description="Helix-turn-helix" evidence="3">
    <location>
        <begin position="9"/>
        <end position="54"/>
    </location>
</feature>
<organism evidence="4 5">
    <name type="scientific">Rosistilla carotiformis</name>
    <dbReference type="NCBI Taxonomy" id="2528017"/>
    <lineage>
        <taxon>Bacteria</taxon>
        <taxon>Pseudomonadati</taxon>
        <taxon>Planctomycetota</taxon>
        <taxon>Planctomycetia</taxon>
        <taxon>Pirellulales</taxon>
        <taxon>Pirellulaceae</taxon>
        <taxon>Rosistilla</taxon>
    </lineage>
</organism>
<keyword evidence="2" id="KW-1133">Transmembrane helix</keyword>
<evidence type="ECO:0000256" key="2">
    <source>
        <dbReference type="SAM" id="Phobius"/>
    </source>
</evidence>
<dbReference type="Proteomes" id="UP000315082">
    <property type="component" value="Chromosome"/>
</dbReference>
<name>A0A518JZM7_9BACT</name>
<dbReference type="EMBL" id="CP036348">
    <property type="protein sequence ID" value="QDV71004.1"/>
    <property type="molecule type" value="Genomic_DNA"/>
</dbReference>
<feature type="compositionally biased region" description="Acidic residues" evidence="1">
    <location>
        <begin position="291"/>
        <end position="302"/>
    </location>
</feature>
<dbReference type="InterPro" id="IPR041657">
    <property type="entry name" value="HTH_17"/>
</dbReference>
<sequence length="529" mass="53896">MANQFVPLEEAAKLLGISSEQLVAMRSDGAIRAFKDGSSWKFPQAEIDRLLADQQLDASADDSSTQLFGSDLQIEPMFDANLELGSDLSALSNLGDSSGSEIQELGSVGDSDDELFLASDTSGPKSEQIFANDDSAVASDDDLSLSSGSASELDVLQIADSNEDLGGGLGDSDVDLSLDLGLAEDDPSDAANIDLSLSEKALSDPSDIDLSLSEKALSDPSDIDLSLSEKALSDPSDIDLSLPEPTTGGSDLGLADEALSDLGSDLNLADGSDVLAGSDLASPGSGPESVFAEDDDDDDDLVISDDDDLVLDSAGSDISVVGGSGINLMKPADSGLSLESEPLDLAGSSISAIDLSSELSDAASGSGSGRGPGSSGSLVDFKADEEFQLSPGGIGLEADDDSASQVIEVEDSNSFGDAMDLGGDGGWDQTDAVEVAEEADLVADEDDGMAVDEHAIVARAPTAEASGVPSYEVPFSIWNVMSLFGILIMLTAGGVISADLMRNLWSDGGSAADVSSLTGAILKAMGMDN</sequence>
<dbReference type="OrthoDB" id="283946at2"/>
<evidence type="ECO:0000313" key="4">
    <source>
        <dbReference type="EMBL" id="QDV71004.1"/>
    </source>
</evidence>
<reference evidence="4 5" key="1">
    <citation type="submission" date="2019-02" db="EMBL/GenBank/DDBJ databases">
        <title>Deep-cultivation of Planctomycetes and their phenomic and genomic characterization uncovers novel biology.</title>
        <authorList>
            <person name="Wiegand S."/>
            <person name="Jogler M."/>
            <person name="Boedeker C."/>
            <person name="Pinto D."/>
            <person name="Vollmers J."/>
            <person name="Rivas-Marin E."/>
            <person name="Kohn T."/>
            <person name="Peeters S.H."/>
            <person name="Heuer A."/>
            <person name="Rast P."/>
            <person name="Oberbeckmann S."/>
            <person name="Bunk B."/>
            <person name="Jeske O."/>
            <person name="Meyerdierks A."/>
            <person name="Storesund J.E."/>
            <person name="Kallscheuer N."/>
            <person name="Luecker S."/>
            <person name="Lage O.M."/>
            <person name="Pohl T."/>
            <person name="Merkel B.J."/>
            <person name="Hornburger P."/>
            <person name="Mueller R.-W."/>
            <person name="Bruemmer F."/>
            <person name="Labrenz M."/>
            <person name="Spormann A.M."/>
            <person name="Op den Camp H."/>
            <person name="Overmann J."/>
            <person name="Amann R."/>
            <person name="Jetten M.S.M."/>
            <person name="Mascher T."/>
            <person name="Medema M.H."/>
            <person name="Devos D.P."/>
            <person name="Kaster A.-K."/>
            <person name="Ovreas L."/>
            <person name="Rohde M."/>
            <person name="Galperin M.Y."/>
            <person name="Jogler C."/>
        </authorList>
    </citation>
    <scope>NUCLEOTIDE SEQUENCE [LARGE SCALE GENOMIC DNA]</scope>
    <source>
        <strain evidence="4 5">Poly24</strain>
    </source>
</reference>
<dbReference type="KEGG" id="rcf:Poly24_47370"/>
<evidence type="ECO:0000313" key="5">
    <source>
        <dbReference type="Proteomes" id="UP000315082"/>
    </source>
</evidence>
<dbReference type="AlphaFoldDB" id="A0A518JZM7"/>
<feature type="transmembrane region" description="Helical" evidence="2">
    <location>
        <begin position="475"/>
        <end position="496"/>
    </location>
</feature>
<dbReference type="RefSeq" id="WP_145101141.1">
    <property type="nucleotide sequence ID" value="NZ_CP036348.1"/>
</dbReference>
<dbReference type="Pfam" id="PF12728">
    <property type="entry name" value="HTH_17"/>
    <property type="match status" value="1"/>
</dbReference>
<feature type="region of interest" description="Disordered" evidence="1">
    <location>
        <begin position="276"/>
        <end position="302"/>
    </location>
</feature>
<protein>
    <submittedName>
        <fullName evidence="4">Helix-turn-helix domain protein</fullName>
    </submittedName>
</protein>
<evidence type="ECO:0000256" key="1">
    <source>
        <dbReference type="SAM" id="MobiDB-lite"/>
    </source>
</evidence>
<keyword evidence="2" id="KW-0472">Membrane</keyword>
<proteinExistence type="predicted"/>
<keyword evidence="2" id="KW-0812">Transmembrane</keyword>
<feature type="region of interest" description="Disordered" evidence="1">
    <location>
        <begin position="360"/>
        <end position="379"/>
    </location>
</feature>
<gene>
    <name evidence="4" type="ORF">Poly24_47370</name>
</gene>
<evidence type="ECO:0000259" key="3">
    <source>
        <dbReference type="Pfam" id="PF12728"/>
    </source>
</evidence>
<accession>A0A518JZM7</accession>
<feature type="region of interest" description="Disordered" evidence="1">
    <location>
        <begin position="234"/>
        <end position="253"/>
    </location>
</feature>
<keyword evidence="5" id="KW-1185">Reference proteome</keyword>